<evidence type="ECO:0000256" key="3">
    <source>
        <dbReference type="ARBA" id="ARBA00022729"/>
    </source>
</evidence>
<feature type="domain" description="Carbohydrate-binding module family 96" evidence="6">
    <location>
        <begin position="112"/>
        <end position="207"/>
    </location>
</feature>
<sequence length="734" mass="79899">MKISHTLAKLALWAGLATATSFPAIDSNLTASIATNPNISYVDISLSQYNKPVLFVGQSPFFYNGIQIRSDNLRLLWDMTPEEIGQTYQVAANAGFTVANTQLYWMDVQPDSSYAATESTCIQGGSSASANFANSTNDKISYQSSNTSAQSLTYLKFDFTNYTLDQIDAAKIRIYVPAAANNQQPFTASLYDTLTWNNAPNHNGMNITGNGDYWLASSSPSWDPIMSVSYYDFDASDFIINHCPDKIASFILQPQVNLTSFINGASVAGALSATPPSLVLSSTASWNYSYVDTMLGWAEGADIKLELLWFGSDSSGTTMDTRVPYFVYRHILVEKVQTDGTVVPFMVKNHGAAYGVYWYLSDKNDFSLRALEKTALKNVMNHIAEYNSANGDKKTIVGIDVSNEGLVDKIQAGTGGGSIYENPATWSARPLFSSEAAFVQRTMWEYQVNLANAVKESYYPVWTRSNINRGLGVQITYNELMRQNGGTSVDFGGLDPYINNASLLWQFGHKQVAIGGTNVNWATGSNVPMIMENGGEYNNSEWLILATVAGGGYYNVYDFMDEQSYNMWVPANKAAGNYTPVPAGSFVSGVSSTNNLLKSLSWDLATKVPDGAGGTDLVFFNTLNDGNNLTNTLLSVPVTYSPTTGGIGIGIVQNNQTILLTTTRDASFNLSGIASSASVAYTNGNPYLYSTTGQDMLIEIPQSTIVQIKLNNRNPGRSGSRATRLQARSNHIKK</sequence>
<reference evidence="7 8" key="1">
    <citation type="submission" date="2024-01" db="EMBL/GenBank/DDBJ databases">
        <authorList>
            <person name="Allen C."/>
            <person name="Tagirdzhanova G."/>
        </authorList>
    </citation>
    <scope>NUCLEOTIDE SEQUENCE [LARGE SCALE GENOMIC DNA]</scope>
</reference>
<feature type="chain" id="PRO_5045391897" description="Carbohydrate-binding module family 96 domain-containing protein" evidence="5">
    <location>
        <begin position="20"/>
        <end position="734"/>
    </location>
</feature>
<gene>
    <name evidence="7" type="ORF">SEUCBS140593_006160</name>
</gene>
<evidence type="ECO:0000313" key="7">
    <source>
        <dbReference type="EMBL" id="CAK7226199.1"/>
    </source>
</evidence>
<dbReference type="Proteomes" id="UP001642482">
    <property type="component" value="Unassembled WGS sequence"/>
</dbReference>
<evidence type="ECO:0000256" key="1">
    <source>
        <dbReference type="ARBA" id="ARBA00004613"/>
    </source>
</evidence>
<evidence type="ECO:0000259" key="6">
    <source>
        <dbReference type="Pfam" id="PF24517"/>
    </source>
</evidence>
<feature type="region of interest" description="Disordered" evidence="4">
    <location>
        <begin position="711"/>
        <end position="734"/>
    </location>
</feature>
<comment type="caution">
    <text evidence="7">The sequence shown here is derived from an EMBL/GenBank/DDBJ whole genome shotgun (WGS) entry which is preliminary data.</text>
</comment>
<dbReference type="EMBL" id="CAWUHD010000064">
    <property type="protein sequence ID" value="CAK7226199.1"/>
    <property type="molecule type" value="Genomic_DNA"/>
</dbReference>
<organism evidence="7 8">
    <name type="scientific">Sporothrix eucalyptigena</name>
    <dbReference type="NCBI Taxonomy" id="1812306"/>
    <lineage>
        <taxon>Eukaryota</taxon>
        <taxon>Fungi</taxon>
        <taxon>Dikarya</taxon>
        <taxon>Ascomycota</taxon>
        <taxon>Pezizomycotina</taxon>
        <taxon>Sordariomycetes</taxon>
        <taxon>Sordariomycetidae</taxon>
        <taxon>Ophiostomatales</taxon>
        <taxon>Ophiostomataceae</taxon>
        <taxon>Sporothrix</taxon>
    </lineage>
</organism>
<feature type="signal peptide" evidence="5">
    <location>
        <begin position="1"/>
        <end position="19"/>
    </location>
</feature>
<evidence type="ECO:0000256" key="5">
    <source>
        <dbReference type="SAM" id="SignalP"/>
    </source>
</evidence>
<keyword evidence="3 5" id="KW-0732">Signal</keyword>
<evidence type="ECO:0000313" key="8">
    <source>
        <dbReference type="Proteomes" id="UP001642482"/>
    </source>
</evidence>
<dbReference type="Pfam" id="PF24517">
    <property type="entry name" value="CBM96"/>
    <property type="match status" value="1"/>
</dbReference>
<comment type="subcellular location">
    <subcellularLocation>
        <location evidence="1">Secreted</location>
    </subcellularLocation>
</comment>
<evidence type="ECO:0000256" key="2">
    <source>
        <dbReference type="ARBA" id="ARBA00022525"/>
    </source>
</evidence>
<dbReference type="InterPro" id="IPR055372">
    <property type="entry name" value="CBM96"/>
</dbReference>
<proteinExistence type="predicted"/>
<accession>A0ABP0C4H7</accession>
<name>A0ABP0C4H7_9PEZI</name>
<evidence type="ECO:0000256" key="4">
    <source>
        <dbReference type="SAM" id="MobiDB-lite"/>
    </source>
</evidence>
<protein>
    <recommendedName>
        <fullName evidence="6">Carbohydrate-binding module family 96 domain-containing protein</fullName>
    </recommendedName>
</protein>
<dbReference type="Gene3D" id="3.20.20.80">
    <property type="entry name" value="Glycosidases"/>
    <property type="match status" value="1"/>
</dbReference>
<keyword evidence="8" id="KW-1185">Reference proteome</keyword>
<keyword evidence="2" id="KW-0964">Secreted</keyword>